<proteinExistence type="predicted"/>
<reference evidence="2" key="2">
    <citation type="submission" date="2014-07" db="EMBL/GenBank/DDBJ databases">
        <authorList>
            <person name="Hull J."/>
        </authorList>
    </citation>
    <scope>NUCLEOTIDE SEQUENCE</scope>
</reference>
<feature type="non-terminal residue" evidence="2">
    <location>
        <position position="704"/>
    </location>
</feature>
<evidence type="ECO:0000256" key="1">
    <source>
        <dbReference type="SAM" id="MobiDB-lite"/>
    </source>
</evidence>
<feature type="compositionally biased region" description="Gly residues" evidence="1">
    <location>
        <begin position="684"/>
        <end position="704"/>
    </location>
</feature>
<dbReference type="AlphaFoldDB" id="A0A0A9ZE23"/>
<protein>
    <submittedName>
        <fullName evidence="2">ATP synthase subunit delta</fullName>
    </submittedName>
</protein>
<gene>
    <name evidence="2" type="primary">atpH_0</name>
    <name evidence="2" type="ORF">CM83_33589</name>
</gene>
<evidence type="ECO:0000313" key="2">
    <source>
        <dbReference type="EMBL" id="JAG42679.1"/>
    </source>
</evidence>
<name>A0A0A9ZE23_LYGHE</name>
<feature type="region of interest" description="Disordered" evidence="1">
    <location>
        <begin position="639"/>
        <end position="704"/>
    </location>
</feature>
<organism evidence="2">
    <name type="scientific">Lygus hesperus</name>
    <name type="common">Western plant bug</name>
    <dbReference type="NCBI Taxonomy" id="30085"/>
    <lineage>
        <taxon>Eukaryota</taxon>
        <taxon>Metazoa</taxon>
        <taxon>Ecdysozoa</taxon>
        <taxon>Arthropoda</taxon>
        <taxon>Hexapoda</taxon>
        <taxon>Insecta</taxon>
        <taxon>Pterygota</taxon>
        <taxon>Neoptera</taxon>
        <taxon>Paraneoptera</taxon>
        <taxon>Hemiptera</taxon>
        <taxon>Heteroptera</taxon>
        <taxon>Panheteroptera</taxon>
        <taxon>Cimicomorpha</taxon>
        <taxon>Miridae</taxon>
        <taxon>Mirini</taxon>
        <taxon>Lygus</taxon>
    </lineage>
</organism>
<feature type="compositionally biased region" description="Acidic residues" evidence="1">
    <location>
        <begin position="318"/>
        <end position="328"/>
    </location>
</feature>
<sequence>MSDHDDVKDVSKLDDNLFVKLKCKAFGNKQNYDFKLTMREFFEGMNIPEPLFKLNDSPSTLTIKMQTLDDKKRLLQLSNTEKDQWVIYKTPVTASLLDFHVHNDWVRTITGAREGALDMVQPHRMIPYETQLKNKVEALKSYVSLANWSSELQLKAERKIGNKYISNIPTFDEPIKSPKESGAWSEYIWIDLEYDVKNNQAEAGVRLFHANGNYYFLPIEDCTHISPEIIAVAEHFVAYLNANMDDLKEFKGVNEENKTGFIQRLRCSVGDKGEVMLSVMLPYYSNDEEFAPLDVFDEPVSLKEIVAGYRSKQNGETQSDEQMEVDPQEELKTGKPKIPDWSSETGNPKGYKFVAKDFQDCHPSFRYFDVGQADSHLNVAVPFLTKFYKENKEKLRIHGIYTNWIVASRRPSEWTRGSRVYHHVCGELRTTKSVDGFPIHKFPFSWSFAPTTPNSGILLEQLAKLVDIKKNLDLAISCEYRSVFLFFAKKCRNIIALNEMSEENWGMAKNTKTRIIFTGHNMKKIDFEYRKSGEPPAALIVWGVGSTRINVITRLIGFGLKKIAVVIDKVPDYKNSLTPELTKMNTKVYPYLSLKRIIPIDCDPGGSLISMIALYEENPEAPPLPPLVLRRLDPELECQLPPTAIPPTPLKPKQDAEDNQEPDPKRRKLFEDNFSSQGSRGATKGRGGGIGAVRGGIGPVRGGG</sequence>
<dbReference type="Gene3D" id="2.40.50.1070">
    <property type="match status" value="1"/>
</dbReference>
<dbReference type="EMBL" id="GBHO01000925">
    <property type="protein sequence ID" value="JAG42679.1"/>
    <property type="molecule type" value="Transcribed_RNA"/>
</dbReference>
<accession>A0A0A9ZE23</accession>
<reference evidence="2" key="1">
    <citation type="journal article" date="2014" name="PLoS ONE">
        <title>Transcriptome-Based Identification of ABC Transporters in the Western Tarnished Plant Bug Lygus hesperus.</title>
        <authorList>
            <person name="Hull J.J."/>
            <person name="Chaney K."/>
            <person name="Geib S.M."/>
            <person name="Fabrick J.A."/>
            <person name="Brent C.S."/>
            <person name="Walsh D."/>
            <person name="Lavine L.C."/>
        </authorList>
    </citation>
    <scope>NUCLEOTIDE SEQUENCE</scope>
</reference>
<feature type="region of interest" description="Disordered" evidence="1">
    <location>
        <begin position="311"/>
        <end position="342"/>
    </location>
</feature>